<organism evidence="3 4">
    <name type="scientific">Caballeronia sordidicola</name>
    <name type="common">Burkholderia sordidicola</name>
    <dbReference type="NCBI Taxonomy" id="196367"/>
    <lineage>
        <taxon>Bacteria</taxon>
        <taxon>Pseudomonadati</taxon>
        <taxon>Pseudomonadota</taxon>
        <taxon>Betaproteobacteria</taxon>
        <taxon>Burkholderiales</taxon>
        <taxon>Burkholderiaceae</taxon>
        <taxon>Caballeronia</taxon>
    </lineage>
</organism>
<dbReference type="InterPro" id="IPR051199">
    <property type="entry name" value="LPS_LOS_Heptosyltrfase"/>
</dbReference>
<dbReference type="InterPro" id="IPR002201">
    <property type="entry name" value="Glyco_trans_9"/>
</dbReference>
<keyword evidence="1" id="KW-0328">Glycosyltransferase</keyword>
<dbReference type="PANTHER" id="PTHR30160">
    <property type="entry name" value="TETRAACYLDISACCHARIDE 4'-KINASE-RELATED"/>
    <property type="match status" value="1"/>
</dbReference>
<dbReference type="Proteomes" id="UP000214720">
    <property type="component" value="Unassembled WGS sequence"/>
</dbReference>
<keyword evidence="2" id="KW-0808">Transferase</keyword>
<evidence type="ECO:0008006" key="5">
    <source>
        <dbReference type="Google" id="ProtNLM"/>
    </source>
</evidence>
<comment type="caution">
    <text evidence="3">The sequence shown here is derived from an EMBL/GenBank/DDBJ whole genome shotgun (WGS) entry which is preliminary data.</text>
</comment>
<evidence type="ECO:0000313" key="4">
    <source>
        <dbReference type="Proteomes" id="UP000214720"/>
    </source>
</evidence>
<reference evidence="4" key="1">
    <citation type="submission" date="2017-01" db="EMBL/GenBank/DDBJ databases">
        <title>Genome Analysis of Deinococcus marmoris KOPRI26562.</title>
        <authorList>
            <person name="Kim J.H."/>
            <person name="Oh H.-M."/>
        </authorList>
    </citation>
    <scope>NUCLEOTIDE SEQUENCE [LARGE SCALE GENOMIC DNA]</scope>
    <source>
        <strain evidence="4">PAMC 26633</strain>
    </source>
</reference>
<dbReference type="AlphaFoldDB" id="A0A226X5Y5"/>
<dbReference type="EMBL" id="MTHB01000049">
    <property type="protein sequence ID" value="OXC78866.1"/>
    <property type="molecule type" value="Genomic_DNA"/>
</dbReference>
<dbReference type="GO" id="GO:0009244">
    <property type="term" value="P:lipopolysaccharide core region biosynthetic process"/>
    <property type="evidence" value="ECO:0007669"/>
    <property type="project" value="TreeGrafter"/>
</dbReference>
<name>A0A226X5Y5_CABSO</name>
<sequence>MPNPTRPSSLALAPFRRVAFVTSNAIGDTLVSMVIVRNLIDNGIDVTVYGTPAHALRHWFSGVTIFALPQDNLATAFAQYDTVFQMQRNQPLHDLADVHPHVVTLHDVEFGDRPGCMAQRFADFCRDDLALSAPVLDNGMRAPASLVHRRNGKRVMIHPEASTEDKRWSSHRFVRLAQRLRKRGYDVQFVIAPHERERWRDLSTLDIPAPQFANLHELACCMYESGWFIGNDSGIGHLASNLGIPSLSLFRRRRVAERWRPAWGVVDVVLPWQWVPSAYLKEKLWRQTLTCNRVLAAFARLTRQAARKYG</sequence>
<gene>
    <name evidence="3" type="ORF">BSU04_09435</name>
</gene>
<dbReference type="Gene3D" id="3.40.50.2000">
    <property type="entry name" value="Glycogen Phosphorylase B"/>
    <property type="match status" value="1"/>
</dbReference>
<dbReference type="OrthoDB" id="9797795at2"/>
<dbReference type="eggNOG" id="COG0859">
    <property type="taxonomic scope" value="Bacteria"/>
</dbReference>
<dbReference type="SUPFAM" id="SSF53756">
    <property type="entry name" value="UDP-Glycosyltransferase/glycogen phosphorylase"/>
    <property type="match status" value="1"/>
</dbReference>
<dbReference type="GO" id="GO:0008713">
    <property type="term" value="F:ADP-heptose-lipopolysaccharide heptosyltransferase activity"/>
    <property type="evidence" value="ECO:0007669"/>
    <property type="project" value="TreeGrafter"/>
</dbReference>
<evidence type="ECO:0000313" key="3">
    <source>
        <dbReference type="EMBL" id="OXC78866.1"/>
    </source>
</evidence>
<proteinExistence type="predicted"/>
<dbReference type="PANTHER" id="PTHR30160:SF23">
    <property type="match status" value="1"/>
</dbReference>
<dbReference type="RefSeq" id="WP_089160274.1">
    <property type="nucleotide sequence ID" value="NZ_MTHB01000049.1"/>
</dbReference>
<accession>A0A226X5Y5</accession>
<protein>
    <recommendedName>
        <fullName evidence="5">ADP-heptose:LPS heptosyltransferase</fullName>
    </recommendedName>
</protein>
<dbReference type="GO" id="GO:0005829">
    <property type="term" value="C:cytosol"/>
    <property type="evidence" value="ECO:0007669"/>
    <property type="project" value="TreeGrafter"/>
</dbReference>
<dbReference type="Pfam" id="PF01075">
    <property type="entry name" value="Glyco_transf_9"/>
    <property type="match status" value="1"/>
</dbReference>
<evidence type="ECO:0000256" key="2">
    <source>
        <dbReference type="ARBA" id="ARBA00022679"/>
    </source>
</evidence>
<evidence type="ECO:0000256" key="1">
    <source>
        <dbReference type="ARBA" id="ARBA00022676"/>
    </source>
</evidence>